<dbReference type="AlphaFoldDB" id="G8JW78"/>
<dbReference type="PANTHER" id="PTHR10840">
    <property type="entry name" value="PROGRAMMED CELL DEATH PROTEIN 5"/>
    <property type="match status" value="1"/>
</dbReference>
<dbReference type="PIRSF" id="PIRSF015730">
    <property type="entry name" value="TFAR19"/>
    <property type="match status" value="1"/>
</dbReference>
<dbReference type="Pfam" id="PF01984">
    <property type="entry name" value="dsDNA_bind"/>
    <property type="match status" value="1"/>
</dbReference>
<dbReference type="HOGENOM" id="CLU_122978_0_0_1"/>
<dbReference type="Proteomes" id="UP000006790">
    <property type="component" value="Chromosome 7"/>
</dbReference>
<dbReference type="eggNOG" id="KOG3431">
    <property type="taxonomic scope" value="Eukaryota"/>
</dbReference>
<evidence type="ECO:0000256" key="1">
    <source>
        <dbReference type="ARBA" id="ARBA00010490"/>
    </source>
</evidence>
<dbReference type="GeneID" id="11469512"/>
<dbReference type="OMA" id="QAENQEN"/>
<dbReference type="GO" id="GO:0003677">
    <property type="term" value="F:DNA binding"/>
    <property type="evidence" value="ECO:0007669"/>
    <property type="project" value="InterPro"/>
</dbReference>
<dbReference type="FunCoup" id="G8JW78">
    <property type="interactions" value="401"/>
</dbReference>
<dbReference type="InterPro" id="IPR036883">
    <property type="entry name" value="PDCD5-like_sf"/>
</dbReference>
<dbReference type="GO" id="GO:0006915">
    <property type="term" value="P:apoptotic process"/>
    <property type="evidence" value="ECO:0007669"/>
    <property type="project" value="EnsemblFungi"/>
</dbReference>
<evidence type="ECO:0000313" key="3">
    <source>
        <dbReference type="Proteomes" id="UP000006790"/>
    </source>
</evidence>
<dbReference type="KEGG" id="erc:Ecym_7249"/>
<gene>
    <name evidence="2" type="ordered locus">Ecym_7249</name>
</gene>
<accession>G8JW78</accession>
<dbReference type="PANTHER" id="PTHR10840:SF0">
    <property type="entry name" value="PROGRAMMED CELL DEATH PROTEIN 5"/>
    <property type="match status" value="1"/>
</dbReference>
<name>G8JW78_ERECY</name>
<dbReference type="InParanoid" id="G8JW78"/>
<dbReference type="InterPro" id="IPR002836">
    <property type="entry name" value="PDCD5-like"/>
</dbReference>
<dbReference type="EMBL" id="CP002503">
    <property type="protein sequence ID" value="AET41093.1"/>
    <property type="molecule type" value="Genomic_DNA"/>
</dbReference>
<comment type="similarity">
    <text evidence="1">Belongs to the PDCD5 family.</text>
</comment>
<protein>
    <recommendedName>
        <fullName evidence="4">Programmed cell death protein 5</fullName>
    </recommendedName>
</protein>
<dbReference type="GO" id="GO:0005829">
    <property type="term" value="C:cytosol"/>
    <property type="evidence" value="ECO:0007669"/>
    <property type="project" value="TreeGrafter"/>
</dbReference>
<sequence>MDPELQAIREARLQELKSRQAGDKRSTGESVQQFLEPQALERLSRVALVKPDRAQAVENYLMQMVARGVVRSKISEQQIVGILNGIARDEQKRKETKIIFNRREHVAETATYDSGNSSEDDFLD</sequence>
<proteinExistence type="inferred from homology"/>
<evidence type="ECO:0008006" key="4">
    <source>
        <dbReference type="Google" id="ProtNLM"/>
    </source>
</evidence>
<evidence type="ECO:0000313" key="2">
    <source>
        <dbReference type="EMBL" id="AET41093.1"/>
    </source>
</evidence>
<dbReference type="SUPFAM" id="SSF46950">
    <property type="entry name" value="Double-stranded DNA-binding domain"/>
    <property type="match status" value="1"/>
</dbReference>
<dbReference type="STRING" id="931890.G8JW78"/>
<dbReference type="Gene3D" id="1.10.8.140">
    <property type="entry name" value="PDCD5-like"/>
    <property type="match status" value="1"/>
</dbReference>
<organism evidence="2 3">
    <name type="scientific">Eremothecium cymbalariae (strain CBS 270.75 / DBVPG 7215 / KCTC 17166 / NRRL Y-17582)</name>
    <name type="common">Yeast</name>
    <dbReference type="NCBI Taxonomy" id="931890"/>
    <lineage>
        <taxon>Eukaryota</taxon>
        <taxon>Fungi</taxon>
        <taxon>Dikarya</taxon>
        <taxon>Ascomycota</taxon>
        <taxon>Saccharomycotina</taxon>
        <taxon>Saccharomycetes</taxon>
        <taxon>Saccharomycetales</taxon>
        <taxon>Saccharomycetaceae</taxon>
        <taxon>Eremothecium</taxon>
    </lineage>
</organism>
<dbReference type="GO" id="GO:0005634">
    <property type="term" value="C:nucleus"/>
    <property type="evidence" value="ECO:0007669"/>
    <property type="project" value="TreeGrafter"/>
</dbReference>
<keyword evidence="3" id="KW-1185">Reference proteome</keyword>
<reference evidence="3" key="1">
    <citation type="journal article" date="2012" name="G3 (Bethesda)">
        <title>Pichia sorbitophila, an interspecies yeast hybrid reveals early steps of genome resolution following polyploidization.</title>
        <authorList>
            <person name="Leh Louis V."/>
            <person name="Despons L."/>
            <person name="Friedrich A."/>
            <person name="Martin T."/>
            <person name="Durrens P."/>
            <person name="Casaregola S."/>
            <person name="Neuveglise C."/>
            <person name="Fairhead C."/>
            <person name="Marck C."/>
            <person name="Cruz J.A."/>
            <person name="Straub M.L."/>
            <person name="Kugler V."/>
            <person name="Sacerdot C."/>
            <person name="Uzunov Z."/>
            <person name="Thierry A."/>
            <person name="Weiss S."/>
            <person name="Bleykasten C."/>
            <person name="De Montigny J."/>
            <person name="Jacques N."/>
            <person name="Jung P."/>
            <person name="Lemaire M."/>
            <person name="Mallet S."/>
            <person name="Morel G."/>
            <person name="Richard G.F."/>
            <person name="Sarkar A."/>
            <person name="Savel G."/>
            <person name="Schacherer J."/>
            <person name="Seret M.L."/>
            <person name="Talla E."/>
            <person name="Samson G."/>
            <person name="Jubin C."/>
            <person name="Poulain J."/>
            <person name="Vacherie B."/>
            <person name="Barbe V."/>
            <person name="Pelletier E."/>
            <person name="Sherman D.J."/>
            <person name="Westhof E."/>
            <person name="Weissenbach J."/>
            <person name="Baret P.V."/>
            <person name="Wincker P."/>
            <person name="Gaillardin C."/>
            <person name="Dujon B."/>
            <person name="Souciet J.L."/>
        </authorList>
    </citation>
    <scope>NUCLEOTIDE SEQUENCE [LARGE SCALE GENOMIC DNA]</scope>
    <source>
        <strain evidence="3">CBS 270.75 / DBVPG 7215 / KCTC 17166 / NRRL Y-17582</strain>
    </source>
</reference>
<dbReference type="RefSeq" id="XP_003647910.1">
    <property type="nucleotide sequence ID" value="XM_003647862.1"/>
</dbReference>
<dbReference type="OrthoDB" id="10252486at2759"/>